<evidence type="ECO:0000256" key="1">
    <source>
        <dbReference type="PROSITE-ProRule" id="PRU00047"/>
    </source>
</evidence>
<dbReference type="GO" id="GO:0008270">
    <property type="term" value="F:zinc ion binding"/>
    <property type="evidence" value="ECO:0007669"/>
    <property type="project" value="UniProtKB-KW"/>
</dbReference>
<keyword evidence="1" id="KW-0862">Zinc</keyword>
<dbReference type="GO" id="GO:0003676">
    <property type="term" value="F:nucleic acid binding"/>
    <property type="evidence" value="ECO:0007669"/>
    <property type="project" value="InterPro"/>
</dbReference>
<reference evidence="4" key="1">
    <citation type="submission" date="2019-08" db="EMBL/GenBank/DDBJ databases">
        <title>The improved chromosome-level genome for the pearl oyster Pinctada fucata martensii using PacBio sequencing and Hi-C.</title>
        <authorList>
            <person name="Zheng Z."/>
        </authorList>
    </citation>
    <scope>NUCLEOTIDE SEQUENCE</scope>
    <source>
        <strain evidence="4">ZZ-2019</strain>
        <tissue evidence="4">Adductor muscle</tissue>
    </source>
</reference>
<dbReference type="PROSITE" id="PS50158">
    <property type="entry name" value="ZF_CCHC"/>
    <property type="match status" value="1"/>
</dbReference>
<dbReference type="SMART" id="SM00343">
    <property type="entry name" value="ZnF_C2HC"/>
    <property type="match status" value="1"/>
</dbReference>
<dbReference type="Gene3D" id="4.10.60.10">
    <property type="entry name" value="Zinc finger, CCHC-type"/>
    <property type="match status" value="1"/>
</dbReference>
<evidence type="ECO:0000313" key="4">
    <source>
        <dbReference type="EMBL" id="KAK3086093.1"/>
    </source>
</evidence>
<evidence type="ECO:0000259" key="3">
    <source>
        <dbReference type="PROSITE" id="PS50158"/>
    </source>
</evidence>
<name>A0AA88XJ06_PINIB</name>
<sequence>MADRFDWGRRRQAEEVLLSLRDEAQSFAAQLPREVRENMDSLCHEMDKRFGDHTLPETYRRNLQKLKKHYDETYQKFSARVAENVRKAYPGVGDELYNSLCVENMLSGIQDQDVAYDVLTKRPKTVDEAINLLTWHQSCKNGLNSKRANKHSDDDEYDDKDENTEIRRVNQKRYVTEERLQQFGRELRDSLVKEVTEGIKDTIVDTCRKVNKEDRENWRKNKENLVCFACEGKGHIAKNCPLRRQENRRNKNQENKPQNDNQGRERQKEKSEKLVSNVNKGQRQF</sequence>
<dbReference type="SUPFAM" id="SSF57756">
    <property type="entry name" value="Retrovirus zinc finger-like domains"/>
    <property type="match status" value="1"/>
</dbReference>
<protein>
    <recommendedName>
        <fullName evidence="3">CCHC-type domain-containing protein</fullName>
    </recommendedName>
</protein>
<dbReference type="PANTHER" id="PTHR19963:SF30">
    <property type="entry name" value="ENDONUCLEASE_EXONUCLEASE_PHOSPHATASE DOMAIN-CONTAINING PROTEIN"/>
    <property type="match status" value="1"/>
</dbReference>
<dbReference type="Pfam" id="PF00098">
    <property type="entry name" value="zf-CCHC"/>
    <property type="match status" value="1"/>
</dbReference>
<keyword evidence="5" id="KW-1185">Reference proteome</keyword>
<dbReference type="PANTHER" id="PTHR19963">
    <property type="entry name" value="CCHC-TYPE DOMAIN-CONTAINING PROTEIN"/>
    <property type="match status" value="1"/>
</dbReference>
<organism evidence="4 5">
    <name type="scientific">Pinctada imbricata</name>
    <name type="common">Atlantic pearl-oyster</name>
    <name type="synonym">Pinctada martensii</name>
    <dbReference type="NCBI Taxonomy" id="66713"/>
    <lineage>
        <taxon>Eukaryota</taxon>
        <taxon>Metazoa</taxon>
        <taxon>Spiralia</taxon>
        <taxon>Lophotrochozoa</taxon>
        <taxon>Mollusca</taxon>
        <taxon>Bivalvia</taxon>
        <taxon>Autobranchia</taxon>
        <taxon>Pteriomorphia</taxon>
        <taxon>Pterioida</taxon>
        <taxon>Pterioidea</taxon>
        <taxon>Pteriidae</taxon>
        <taxon>Pinctada</taxon>
    </lineage>
</organism>
<feature type="region of interest" description="Disordered" evidence="2">
    <location>
        <begin position="143"/>
        <end position="162"/>
    </location>
</feature>
<keyword evidence="1" id="KW-0479">Metal-binding</keyword>
<proteinExistence type="predicted"/>
<dbReference type="InterPro" id="IPR036875">
    <property type="entry name" value="Znf_CCHC_sf"/>
</dbReference>
<dbReference type="Proteomes" id="UP001186944">
    <property type="component" value="Unassembled WGS sequence"/>
</dbReference>
<accession>A0AA88XJ06</accession>
<evidence type="ECO:0000256" key="2">
    <source>
        <dbReference type="SAM" id="MobiDB-lite"/>
    </source>
</evidence>
<feature type="compositionally biased region" description="Polar residues" evidence="2">
    <location>
        <begin position="274"/>
        <end position="285"/>
    </location>
</feature>
<keyword evidence="1" id="KW-0863">Zinc-finger</keyword>
<dbReference type="InterPro" id="IPR001878">
    <property type="entry name" value="Znf_CCHC"/>
</dbReference>
<feature type="compositionally biased region" description="Basic and acidic residues" evidence="2">
    <location>
        <begin position="243"/>
        <end position="254"/>
    </location>
</feature>
<feature type="domain" description="CCHC-type" evidence="3">
    <location>
        <begin position="227"/>
        <end position="241"/>
    </location>
</feature>
<dbReference type="AlphaFoldDB" id="A0AA88XJ06"/>
<feature type="region of interest" description="Disordered" evidence="2">
    <location>
        <begin position="241"/>
        <end position="285"/>
    </location>
</feature>
<dbReference type="EMBL" id="VSWD01000012">
    <property type="protein sequence ID" value="KAK3086093.1"/>
    <property type="molecule type" value="Genomic_DNA"/>
</dbReference>
<gene>
    <name evidence="4" type="ORF">FSP39_013456</name>
</gene>
<feature type="compositionally biased region" description="Basic and acidic residues" evidence="2">
    <location>
        <begin position="262"/>
        <end position="273"/>
    </location>
</feature>
<comment type="caution">
    <text evidence="4">The sequence shown here is derived from an EMBL/GenBank/DDBJ whole genome shotgun (WGS) entry which is preliminary data.</text>
</comment>
<evidence type="ECO:0000313" key="5">
    <source>
        <dbReference type="Proteomes" id="UP001186944"/>
    </source>
</evidence>